<geneLocation type="plasmid" evidence="1">
    <name>pPO1</name>
</geneLocation>
<proteinExistence type="predicted"/>
<name>G5CCL1_9ARCH</name>
<dbReference type="EMBL" id="JN032732">
    <property type="protein sequence ID" value="AEP23074.1"/>
    <property type="molecule type" value="Genomic_DNA"/>
</dbReference>
<protein>
    <submittedName>
        <fullName evidence="1">Type II restriction enzyme</fullName>
    </submittedName>
</protein>
<accession>G5CCL1</accession>
<dbReference type="AlphaFoldDB" id="G5CCL1"/>
<sequence>MLQVNSTPIGADLMFETYDSIIHIDIKTTTDSNPADFGGKIQIGQNQTSYRVNKTNRGNPYPFKASLPTFYSNGKICLTYIIQIIYNNDEDKPKIISLFSIPNGALYDTYGDCVNAGKHKKELNKLNSRGDIRFLYKDASKFENLNNKPSRIKVIYPDNPSVDILKKYLGIKKL</sequence>
<evidence type="ECO:0000313" key="1">
    <source>
        <dbReference type="EMBL" id="AEP23074.1"/>
    </source>
</evidence>
<dbReference type="REBASE" id="40778">
    <property type="entry name" value="Pos9789ORFAP"/>
</dbReference>
<reference evidence="1" key="1">
    <citation type="journal article" date="2011" name="Archaea">
        <title>Characterization of plasmid pPO1 from the hyperacidophile Picrophilus oshimae.</title>
        <authorList>
            <person name="Angelov A."/>
            <person name="Voss J."/>
            <person name="Liebl W."/>
        </authorList>
    </citation>
    <scope>NUCLEOTIDE SEQUENCE</scope>
    <source>
        <strain evidence="1">DSM 9789</strain>
        <plasmid evidence="1">pPO1</plasmid>
    </source>
</reference>
<keyword evidence="1" id="KW-0614">Plasmid</keyword>
<organism evidence="1">
    <name type="scientific">Picrophilus oshimae</name>
    <dbReference type="NCBI Taxonomy" id="46632"/>
    <lineage>
        <taxon>Archaea</taxon>
        <taxon>Methanobacteriati</taxon>
        <taxon>Thermoplasmatota</taxon>
        <taxon>Thermoplasmata</taxon>
        <taxon>Thermoplasmatales</taxon>
        <taxon>Picrophilaceae</taxon>
        <taxon>Picrophilus</taxon>
    </lineage>
</organism>